<dbReference type="Proteomes" id="UP000616779">
    <property type="component" value="Unassembled WGS sequence"/>
</dbReference>
<dbReference type="RefSeq" id="WP_171646604.1">
    <property type="nucleotide sequence ID" value="NZ_WHOA01000198.1"/>
</dbReference>
<keyword evidence="7" id="KW-1185">Reference proteome</keyword>
<protein>
    <submittedName>
        <fullName evidence="6">Sulfatase-like hydrolase/transferase</fullName>
    </submittedName>
</protein>
<dbReference type="Gene3D" id="3.40.720.10">
    <property type="entry name" value="Alkaline Phosphatase, subunit A"/>
    <property type="match status" value="1"/>
</dbReference>
<evidence type="ECO:0000256" key="4">
    <source>
        <dbReference type="ARBA" id="ARBA00022837"/>
    </source>
</evidence>
<evidence type="ECO:0000313" key="7">
    <source>
        <dbReference type="Proteomes" id="UP000616779"/>
    </source>
</evidence>
<accession>A0ABX1Y2W0</accession>
<keyword evidence="3" id="KW-0378">Hydrolase</keyword>
<evidence type="ECO:0000259" key="5">
    <source>
        <dbReference type="Pfam" id="PF00884"/>
    </source>
</evidence>
<dbReference type="EMBL" id="WHOA01000198">
    <property type="protein sequence ID" value="NOU75205.1"/>
    <property type="molecule type" value="Genomic_DNA"/>
</dbReference>
<reference evidence="6 7" key="1">
    <citation type="submission" date="2019-10" db="EMBL/GenBank/DDBJ databases">
        <title>Description of Paenibacillus terrestris sp. nov.</title>
        <authorList>
            <person name="Carlier A."/>
            <person name="Qi S."/>
        </authorList>
    </citation>
    <scope>NUCLEOTIDE SEQUENCE [LARGE SCALE GENOMIC DNA]</scope>
    <source>
        <strain evidence="6 7">LMG 31458</strain>
    </source>
</reference>
<dbReference type="PANTHER" id="PTHR42693:SF53">
    <property type="entry name" value="ENDO-4-O-SULFATASE"/>
    <property type="match status" value="1"/>
</dbReference>
<keyword evidence="2" id="KW-0479">Metal-binding</keyword>
<sequence length="463" mass="53813">MKHPNLIYFFPDQWRQQALGFMNADPVITPNLDQFSQESLVLENALSNFPLCSPYRGMLLTGKYPYSNGVIANCNSNRNTYGVYLKKDERCISDVLFENGYNTGYIGKWHLDPVDLSQEKYTEGRREDGVMWDSYTLPNRRHNFTFWHAYGACDNHLEPHYWVNNAKIEEKIKPEEWSVKHETDVAINYIRNKDGKYRDESKPFALMMSLNPPHPPFKQVPQKYVDMYEGKSVEDLLNRENVTDKTPEEYLQISDKPQNGKEIARNNVKNYFAAITGVDEHFKRILDAIEGMGIKDDTIVVFTSDHGEMMGSHNVMGKPHWYAESFKVPFLIRHPGKIKPGKSDFILNVPDIMPSLLTMMGLEDQIPDDVEGDNKADYFYGLQDGDTEGLFINAFTNMRGLKTKQYTFLVKKDYVERESYILYDDLNDLYQQRNIADVHDELVKELRIKLDEVLATTKDIWNK</sequence>
<feature type="domain" description="Sulfatase N-terminal" evidence="5">
    <location>
        <begin position="4"/>
        <end position="361"/>
    </location>
</feature>
<name>A0ABX1Y2W0_9BACL</name>
<dbReference type="PANTHER" id="PTHR42693">
    <property type="entry name" value="ARYLSULFATASE FAMILY MEMBER"/>
    <property type="match status" value="1"/>
</dbReference>
<dbReference type="Gene3D" id="3.30.1120.10">
    <property type="match status" value="1"/>
</dbReference>
<comment type="similarity">
    <text evidence="1">Belongs to the sulfatase family.</text>
</comment>
<evidence type="ECO:0000256" key="2">
    <source>
        <dbReference type="ARBA" id="ARBA00022723"/>
    </source>
</evidence>
<dbReference type="InterPro" id="IPR024607">
    <property type="entry name" value="Sulfatase_CS"/>
</dbReference>
<comment type="caution">
    <text evidence="6">The sequence shown here is derived from an EMBL/GenBank/DDBJ whole genome shotgun (WGS) entry which is preliminary data.</text>
</comment>
<evidence type="ECO:0000256" key="3">
    <source>
        <dbReference type="ARBA" id="ARBA00022801"/>
    </source>
</evidence>
<evidence type="ECO:0000256" key="1">
    <source>
        <dbReference type="ARBA" id="ARBA00008779"/>
    </source>
</evidence>
<dbReference type="PROSITE" id="PS00149">
    <property type="entry name" value="SULFATASE_2"/>
    <property type="match status" value="1"/>
</dbReference>
<evidence type="ECO:0000313" key="6">
    <source>
        <dbReference type="EMBL" id="NOU75205.1"/>
    </source>
</evidence>
<dbReference type="Pfam" id="PF00884">
    <property type="entry name" value="Sulfatase"/>
    <property type="match status" value="1"/>
</dbReference>
<dbReference type="InterPro" id="IPR000917">
    <property type="entry name" value="Sulfatase_N"/>
</dbReference>
<dbReference type="CDD" id="cd16034">
    <property type="entry name" value="sulfatase_like"/>
    <property type="match status" value="1"/>
</dbReference>
<proteinExistence type="inferred from homology"/>
<gene>
    <name evidence="6" type="ORF">GC098_28100</name>
</gene>
<keyword evidence="4" id="KW-0106">Calcium</keyword>
<dbReference type="InterPro" id="IPR017850">
    <property type="entry name" value="Alkaline_phosphatase_core_sf"/>
</dbReference>
<organism evidence="6 7">
    <name type="scientific">Paenibacillus phytorum</name>
    <dbReference type="NCBI Taxonomy" id="2654977"/>
    <lineage>
        <taxon>Bacteria</taxon>
        <taxon>Bacillati</taxon>
        <taxon>Bacillota</taxon>
        <taxon>Bacilli</taxon>
        <taxon>Bacillales</taxon>
        <taxon>Paenibacillaceae</taxon>
        <taxon>Paenibacillus</taxon>
    </lineage>
</organism>
<dbReference type="SUPFAM" id="SSF53649">
    <property type="entry name" value="Alkaline phosphatase-like"/>
    <property type="match status" value="1"/>
</dbReference>
<dbReference type="InterPro" id="IPR050738">
    <property type="entry name" value="Sulfatase"/>
</dbReference>